<dbReference type="SUPFAM" id="SSF103032">
    <property type="entry name" value="Hypothetical protein YwqG"/>
    <property type="match status" value="1"/>
</dbReference>
<keyword evidence="2" id="KW-1185">Reference proteome</keyword>
<dbReference type="Gene3D" id="2.30.320.10">
    <property type="entry name" value="YwqG-like"/>
    <property type="match status" value="1"/>
</dbReference>
<dbReference type="Proteomes" id="UP001165079">
    <property type="component" value="Unassembled WGS sequence"/>
</dbReference>
<gene>
    <name evidence="1" type="ORF">Afil01_08000</name>
</gene>
<evidence type="ECO:0000313" key="2">
    <source>
        <dbReference type="Proteomes" id="UP001165079"/>
    </source>
</evidence>
<evidence type="ECO:0000313" key="1">
    <source>
        <dbReference type="EMBL" id="GLZ75993.1"/>
    </source>
</evidence>
<evidence type="ECO:0008006" key="3">
    <source>
        <dbReference type="Google" id="ProtNLM"/>
    </source>
</evidence>
<accession>A0A9W6SGR0</accession>
<comment type="caution">
    <text evidence="1">The sequence shown here is derived from an EMBL/GenBank/DDBJ whole genome shotgun (WGS) entry which is preliminary data.</text>
</comment>
<dbReference type="Pfam" id="PF09234">
    <property type="entry name" value="DUF1963"/>
    <property type="match status" value="1"/>
</dbReference>
<proteinExistence type="predicted"/>
<name>A0A9W6SGR0_9ACTN</name>
<organism evidence="1 2">
    <name type="scientific">Actinorhabdospora filicis</name>
    <dbReference type="NCBI Taxonomy" id="1785913"/>
    <lineage>
        <taxon>Bacteria</taxon>
        <taxon>Bacillati</taxon>
        <taxon>Actinomycetota</taxon>
        <taxon>Actinomycetes</taxon>
        <taxon>Micromonosporales</taxon>
        <taxon>Micromonosporaceae</taxon>
        <taxon>Actinorhabdospora</taxon>
    </lineage>
</organism>
<dbReference type="InterPro" id="IPR035948">
    <property type="entry name" value="YwqG-like_sf"/>
</dbReference>
<reference evidence="1" key="1">
    <citation type="submission" date="2023-03" db="EMBL/GenBank/DDBJ databases">
        <title>Actinorhabdospora filicis NBRC 111898.</title>
        <authorList>
            <person name="Ichikawa N."/>
            <person name="Sato H."/>
            <person name="Tonouchi N."/>
        </authorList>
    </citation>
    <scope>NUCLEOTIDE SEQUENCE</scope>
    <source>
        <strain evidence="1">NBRC 111898</strain>
    </source>
</reference>
<dbReference type="AlphaFoldDB" id="A0A9W6SGR0"/>
<dbReference type="InterPro" id="IPR015315">
    <property type="entry name" value="DUF1963"/>
</dbReference>
<dbReference type="RefSeq" id="WP_285661194.1">
    <property type="nucleotide sequence ID" value="NZ_BSTX01000001.1"/>
</dbReference>
<protein>
    <recommendedName>
        <fullName evidence="3">DUF1963 domain-containing protein</fullName>
    </recommendedName>
</protein>
<sequence length="241" mass="26054">MTYTEMADLLPGELAGPWRALLRPCARLRTATGKEPVAGVLGGVPALPDGVPTPPGPLAAAVRCAALGLADFPDTGSLLFFLPGDDWEMSDARVLYVPGEVDVDDPEAVLTAAIDDSAPELELPASREALLGSREEWPSPRETPAALRPFRRAYTAHRTYIGHQVGGHAVPLQEAVQYDLVAEDAHAEDGEGWGGPEFEAAAAEWAFLAQFEADEWVAYWLIRRADLAGRRFERARLVMQA</sequence>
<dbReference type="EMBL" id="BSTX01000001">
    <property type="protein sequence ID" value="GLZ75993.1"/>
    <property type="molecule type" value="Genomic_DNA"/>
</dbReference>